<dbReference type="InterPro" id="IPR009281">
    <property type="entry name" value="TMEM176A/TMEM176B"/>
</dbReference>
<evidence type="ECO:0000256" key="2">
    <source>
        <dbReference type="ARBA" id="ARBA00006022"/>
    </source>
</evidence>
<sequence length="262" mass="28342">PPPPQPSPALPITRHTGTQHTRLPAQPLVPEESRRMSTGMETVDSGEVAPEAPQPTCIRVHIHQESALAKLLLSSCSLLQPLVPAPRPASRPLSSHRLLVASWAAQIMLGILSGVLGGFLYIFYNSAMRASGAAIWTGAVAVLAGAVAFIYEKRGGIYWALLRTLLALGAFSTAMAAIITGASGFHKYSFYFYDSICDTSPSWGPTRPPGSPNPDVGRLRLCISYLDMLKGTKSQPKPITVQVRTLRPDEKVFWLLSEGYIH</sequence>
<dbReference type="GO" id="GO:0016020">
    <property type="term" value="C:membrane"/>
    <property type="evidence" value="ECO:0007669"/>
    <property type="project" value="UniProtKB-SubCell"/>
</dbReference>
<keyword evidence="10" id="KW-1185">Reference proteome</keyword>
<feature type="transmembrane region" description="Helical" evidence="8">
    <location>
        <begin position="103"/>
        <end position="124"/>
    </location>
</feature>
<comment type="caution">
    <text evidence="9">The sequence shown here is derived from an EMBL/GenBank/DDBJ whole genome shotgun (WGS) entry which is preliminary data.</text>
</comment>
<dbReference type="STRING" id="9838.ENSCDRP00005011513"/>
<gene>
    <name evidence="9" type="ORF">Cadr_000008647</name>
</gene>
<organism evidence="9 10">
    <name type="scientific">Camelus dromedarius</name>
    <name type="common">Dromedary</name>
    <name type="synonym">Arabian camel</name>
    <dbReference type="NCBI Taxonomy" id="9838"/>
    <lineage>
        <taxon>Eukaryota</taxon>
        <taxon>Metazoa</taxon>
        <taxon>Chordata</taxon>
        <taxon>Craniata</taxon>
        <taxon>Vertebrata</taxon>
        <taxon>Euteleostomi</taxon>
        <taxon>Mammalia</taxon>
        <taxon>Eutheria</taxon>
        <taxon>Laurasiatheria</taxon>
        <taxon>Artiodactyla</taxon>
        <taxon>Tylopoda</taxon>
        <taxon>Camelidae</taxon>
        <taxon>Camelus</taxon>
    </lineage>
</organism>
<keyword evidence="6 8" id="KW-0472">Membrane</keyword>
<dbReference type="AlphaFoldDB" id="A0A5N4DY01"/>
<reference evidence="9 10" key="1">
    <citation type="journal article" date="2019" name="Mol. Ecol. Resour.">
        <title>Improving Illumina assemblies with Hi-C and long reads: an example with the North African dromedary.</title>
        <authorList>
            <person name="Elbers J.P."/>
            <person name="Rogers M.F."/>
            <person name="Perelman P.L."/>
            <person name="Proskuryakova A.A."/>
            <person name="Serdyukova N.A."/>
            <person name="Johnson W.E."/>
            <person name="Horin P."/>
            <person name="Corander J."/>
            <person name="Murphy D."/>
            <person name="Burger P.A."/>
        </authorList>
    </citation>
    <scope>NUCLEOTIDE SEQUENCE [LARGE SCALE GENOMIC DNA]</scope>
    <source>
        <strain evidence="9">Drom800</strain>
        <tissue evidence="9">Blood</tissue>
    </source>
</reference>
<evidence type="ECO:0000256" key="1">
    <source>
        <dbReference type="ARBA" id="ARBA00004141"/>
    </source>
</evidence>
<feature type="non-terminal residue" evidence="9">
    <location>
        <position position="1"/>
    </location>
</feature>
<comment type="subcellular location">
    <subcellularLocation>
        <location evidence="1">Membrane</location>
        <topology evidence="1">Multi-pass membrane protein</topology>
    </subcellularLocation>
</comment>
<dbReference type="PANTHER" id="PTHR15756">
    <property type="entry name" value="LR8/HCA112"/>
    <property type="match status" value="1"/>
</dbReference>
<evidence type="ECO:0000313" key="9">
    <source>
        <dbReference type="EMBL" id="KAB1275864.1"/>
    </source>
</evidence>
<comment type="similarity">
    <text evidence="2">Belongs to the TMEM176 family.</text>
</comment>
<accession>A0A5N4DY01</accession>
<keyword evidence="4 8" id="KW-0812">Transmembrane</keyword>
<evidence type="ECO:0000256" key="8">
    <source>
        <dbReference type="SAM" id="Phobius"/>
    </source>
</evidence>
<dbReference type="Pfam" id="PF04103">
    <property type="entry name" value="CD20"/>
    <property type="match status" value="1"/>
</dbReference>
<evidence type="ECO:0000256" key="7">
    <source>
        <dbReference type="SAM" id="MobiDB-lite"/>
    </source>
</evidence>
<name>A0A5N4DY01_CAMDR</name>
<evidence type="ECO:0000313" key="10">
    <source>
        <dbReference type="Proteomes" id="UP000299084"/>
    </source>
</evidence>
<dbReference type="PANTHER" id="PTHR15756:SF6">
    <property type="entry name" value="TRANSMEMBRANE PROTEIN 176A"/>
    <property type="match status" value="1"/>
</dbReference>
<evidence type="ECO:0000256" key="6">
    <source>
        <dbReference type="ARBA" id="ARBA00023136"/>
    </source>
</evidence>
<dbReference type="EMBL" id="JWIN03000007">
    <property type="protein sequence ID" value="KAB1275864.1"/>
    <property type="molecule type" value="Genomic_DNA"/>
</dbReference>
<feature type="transmembrane region" description="Helical" evidence="8">
    <location>
        <begin position="133"/>
        <end position="151"/>
    </location>
</feature>
<keyword evidence="5 8" id="KW-1133">Transmembrane helix</keyword>
<proteinExistence type="inferred from homology"/>
<dbReference type="InterPro" id="IPR007237">
    <property type="entry name" value="CD20-like"/>
</dbReference>
<protein>
    <submittedName>
        <fullName evidence="9">Transmembrane protein 176A</fullName>
    </submittedName>
</protein>
<evidence type="ECO:0000256" key="3">
    <source>
        <dbReference type="ARBA" id="ARBA00022553"/>
    </source>
</evidence>
<evidence type="ECO:0000256" key="4">
    <source>
        <dbReference type="ARBA" id="ARBA00022692"/>
    </source>
</evidence>
<evidence type="ECO:0000256" key="5">
    <source>
        <dbReference type="ARBA" id="ARBA00022989"/>
    </source>
</evidence>
<feature type="transmembrane region" description="Helical" evidence="8">
    <location>
        <begin position="157"/>
        <end position="179"/>
    </location>
</feature>
<keyword evidence="3" id="KW-0597">Phosphoprotein</keyword>
<dbReference type="Proteomes" id="UP000299084">
    <property type="component" value="Unassembled WGS sequence"/>
</dbReference>
<feature type="region of interest" description="Disordered" evidence="7">
    <location>
        <begin position="1"/>
        <end position="50"/>
    </location>
</feature>